<gene>
    <name evidence="3" type="ORF">I6N95_04240</name>
</gene>
<evidence type="ECO:0000256" key="1">
    <source>
        <dbReference type="SAM" id="SignalP"/>
    </source>
</evidence>
<sequence>MKKLVTGMLLTTAILGAAFEAGAATVETQGDVIFKTQGDTSTGEVTKPETDDEIIVPEIPNGSKGTLRVNHISDYHFGEIEIKSDSYTVDALMDRYVDKGDATNTKKDISHYIQVEDVRGEQKGWTLTVNAGQFKPEGGGKALEQTYIELTQSKLSNTRMSGTDIAGAVNVFDGATSKNLTLGQSVEIMSTKAGQNTDSSKTSLVFNESYTEATPAAGATSREGETGQYNPGVKLHAIGTDEKLVGKTYVSTLEWTLVSGL</sequence>
<feature type="signal peptide" evidence="1">
    <location>
        <begin position="1"/>
        <end position="23"/>
    </location>
</feature>
<comment type="caution">
    <text evidence="3">The sequence shown here is derived from an EMBL/GenBank/DDBJ whole genome shotgun (WGS) entry which is preliminary data.</text>
</comment>
<accession>A0A940P943</accession>
<dbReference type="EMBL" id="JAEEGA010000002">
    <property type="protein sequence ID" value="MBP1040217.1"/>
    <property type="molecule type" value="Genomic_DNA"/>
</dbReference>
<evidence type="ECO:0000313" key="4">
    <source>
        <dbReference type="Proteomes" id="UP000674938"/>
    </source>
</evidence>
<dbReference type="Pfam" id="PF13731">
    <property type="entry name" value="WxL"/>
    <property type="match status" value="1"/>
</dbReference>
<protein>
    <submittedName>
        <fullName evidence="3">WxL domain-containing protein</fullName>
    </submittedName>
</protein>
<proteinExistence type="predicted"/>
<dbReference type="Proteomes" id="UP000674938">
    <property type="component" value="Unassembled WGS sequence"/>
</dbReference>
<keyword evidence="4" id="KW-1185">Reference proteome</keyword>
<dbReference type="AlphaFoldDB" id="A0A940P943"/>
<feature type="domain" description="WxL" evidence="2">
    <location>
        <begin position="23"/>
        <end position="259"/>
    </location>
</feature>
<dbReference type="InterPro" id="IPR027994">
    <property type="entry name" value="WxL_dom"/>
</dbReference>
<reference evidence="3" key="1">
    <citation type="submission" date="2020-12" db="EMBL/GenBank/DDBJ databases">
        <title>Vagococcus allomyrinae sp. nov. and Enterococcus lavae sp. nov., isolated from the larvae of Allomyrina dichotoma.</title>
        <authorList>
            <person name="Lee S.D."/>
        </authorList>
    </citation>
    <scope>NUCLEOTIDE SEQUENCE</scope>
    <source>
        <strain evidence="3">BWB3-3</strain>
    </source>
</reference>
<keyword evidence="1" id="KW-0732">Signal</keyword>
<name>A0A940P943_9ENTE</name>
<dbReference type="RefSeq" id="WP_209525109.1">
    <property type="nucleotide sequence ID" value="NZ_JAEEGA010000002.1"/>
</dbReference>
<organism evidence="3 4">
    <name type="scientific">Vagococcus allomyrinae</name>
    <dbReference type="NCBI Taxonomy" id="2794353"/>
    <lineage>
        <taxon>Bacteria</taxon>
        <taxon>Bacillati</taxon>
        <taxon>Bacillota</taxon>
        <taxon>Bacilli</taxon>
        <taxon>Lactobacillales</taxon>
        <taxon>Enterococcaceae</taxon>
        <taxon>Vagococcus</taxon>
    </lineage>
</organism>
<evidence type="ECO:0000313" key="3">
    <source>
        <dbReference type="EMBL" id="MBP1040217.1"/>
    </source>
</evidence>
<feature type="chain" id="PRO_5037382564" evidence="1">
    <location>
        <begin position="24"/>
        <end position="261"/>
    </location>
</feature>
<evidence type="ECO:0000259" key="2">
    <source>
        <dbReference type="Pfam" id="PF13731"/>
    </source>
</evidence>